<name>A0A318S3W0_9DEIO</name>
<gene>
    <name evidence="1" type="ORF">DES52_110182</name>
</gene>
<evidence type="ECO:0000313" key="2">
    <source>
        <dbReference type="Proteomes" id="UP000248326"/>
    </source>
</evidence>
<dbReference type="EMBL" id="QJSX01000010">
    <property type="protein sequence ID" value="PYE53198.1"/>
    <property type="molecule type" value="Genomic_DNA"/>
</dbReference>
<proteinExistence type="predicted"/>
<comment type="caution">
    <text evidence="1">The sequence shown here is derived from an EMBL/GenBank/DDBJ whole genome shotgun (WGS) entry which is preliminary data.</text>
</comment>
<reference evidence="1 2" key="1">
    <citation type="submission" date="2018-06" db="EMBL/GenBank/DDBJ databases">
        <title>Genomic Encyclopedia of Type Strains, Phase IV (KMG-IV): sequencing the most valuable type-strain genomes for metagenomic binning, comparative biology and taxonomic classification.</title>
        <authorList>
            <person name="Goeker M."/>
        </authorList>
    </citation>
    <scope>NUCLEOTIDE SEQUENCE [LARGE SCALE GENOMIC DNA]</scope>
    <source>
        <strain evidence="1 2">DSM 18048</strain>
    </source>
</reference>
<protein>
    <submittedName>
        <fullName evidence="1">Uncharacterized protein</fullName>
    </submittedName>
</protein>
<keyword evidence="2" id="KW-1185">Reference proteome</keyword>
<dbReference type="AlphaFoldDB" id="A0A318S3W0"/>
<accession>A0A318S3W0</accession>
<evidence type="ECO:0000313" key="1">
    <source>
        <dbReference type="EMBL" id="PYE53198.1"/>
    </source>
</evidence>
<sequence length="77" mass="8746">MRVRCCHVALETSANLDSVAPSPSYRAEYGAHNFIIDYWLAEITVSRERYRARFGSSFLNCVLHASLFAKQSGKKFT</sequence>
<organism evidence="1 2">
    <name type="scientific">Deinococcus yavapaiensis KR-236</name>
    <dbReference type="NCBI Taxonomy" id="694435"/>
    <lineage>
        <taxon>Bacteria</taxon>
        <taxon>Thermotogati</taxon>
        <taxon>Deinococcota</taxon>
        <taxon>Deinococci</taxon>
        <taxon>Deinococcales</taxon>
        <taxon>Deinococcaceae</taxon>
        <taxon>Deinococcus</taxon>
    </lineage>
</organism>
<dbReference type="Proteomes" id="UP000248326">
    <property type="component" value="Unassembled WGS sequence"/>
</dbReference>